<sequence length="216" mass="25414">MSVKKWGAALLLTMFLLTGCGENPAETVYQHLEAAVELEVPFEQQQEPLQKAEMRENELFEEIISLGMDEFEEIVVLAEEAISSINSRESMLLQEKESIEDGYQEFLKIEEQFEDIEGEELSNLLEQLKSTMDERYEYYQQLYASYNEAISLDKALFEMLQQEDLTMESLQEQIDKVNEIYGSVIENKERFNESTDRYNQVKREFYKKAELNVQYD</sequence>
<reference evidence="2" key="1">
    <citation type="submission" date="2022-02" db="EMBL/GenBank/DDBJ databases">
        <title>Halalkalibacter sp. nov. isolated from Lonar Lake, India.</title>
        <authorList>
            <person name="Joshi A."/>
            <person name="Thite S."/>
            <person name="Lodha T."/>
        </authorList>
    </citation>
    <scope>NUCLEOTIDE SEQUENCE</scope>
    <source>
        <strain evidence="2">MEB205</strain>
    </source>
</reference>
<keyword evidence="1" id="KW-0732">Signal</keyword>
<dbReference type="InterPro" id="IPR036785">
    <property type="entry name" value="YkyA-like_sf"/>
</dbReference>
<feature type="chain" id="PRO_5040869988" evidence="1">
    <location>
        <begin position="26"/>
        <end position="216"/>
    </location>
</feature>
<proteinExistence type="predicted"/>
<dbReference type="InterPro" id="IPR019454">
    <property type="entry name" value="Lipoprot_YkyA-like"/>
</dbReference>
<dbReference type="RefSeq" id="WP_250095224.1">
    <property type="nucleotide sequence ID" value="NZ_JAKRYL010000003.1"/>
</dbReference>
<dbReference type="Pfam" id="PF10368">
    <property type="entry name" value="YkyA"/>
    <property type="match status" value="1"/>
</dbReference>
<gene>
    <name evidence="2" type="ORF">MF646_04115</name>
</gene>
<dbReference type="EMBL" id="JAKRYL010000003">
    <property type="protein sequence ID" value="MCL7746299.1"/>
    <property type="molecule type" value="Genomic_DNA"/>
</dbReference>
<protein>
    <submittedName>
        <fullName evidence="2">YkyA family protein</fullName>
    </submittedName>
</protein>
<dbReference type="Gene3D" id="1.20.120.570">
    <property type="entry name" value="YkyA-like"/>
    <property type="match status" value="1"/>
</dbReference>
<feature type="signal peptide" evidence="1">
    <location>
        <begin position="1"/>
        <end position="25"/>
    </location>
</feature>
<dbReference type="SUPFAM" id="SSF140423">
    <property type="entry name" value="MW0975(SA0943)-like"/>
    <property type="match status" value="1"/>
</dbReference>
<dbReference type="PROSITE" id="PS51257">
    <property type="entry name" value="PROKAR_LIPOPROTEIN"/>
    <property type="match status" value="1"/>
</dbReference>
<keyword evidence="3" id="KW-1185">Reference proteome</keyword>
<dbReference type="Proteomes" id="UP001139150">
    <property type="component" value="Unassembled WGS sequence"/>
</dbReference>
<name>A0A9X1ZVI6_9BACI</name>
<evidence type="ECO:0000256" key="1">
    <source>
        <dbReference type="SAM" id="SignalP"/>
    </source>
</evidence>
<dbReference type="AlphaFoldDB" id="A0A9X1ZVI6"/>
<organism evidence="2 3">
    <name type="scientific">Halalkalibacter alkaliphilus</name>
    <dbReference type="NCBI Taxonomy" id="2917993"/>
    <lineage>
        <taxon>Bacteria</taxon>
        <taxon>Bacillati</taxon>
        <taxon>Bacillota</taxon>
        <taxon>Bacilli</taxon>
        <taxon>Bacillales</taxon>
        <taxon>Bacillaceae</taxon>
        <taxon>Halalkalibacter</taxon>
    </lineage>
</organism>
<evidence type="ECO:0000313" key="2">
    <source>
        <dbReference type="EMBL" id="MCL7746299.1"/>
    </source>
</evidence>
<comment type="caution">
    <text evidence="2">The sequence shown here is derived from an EMBL/GenBank/DDBJ whole genome shotgun (WGS) entry which is preliminary data.</text>
</comment>
<evidence type="ECO:0000313" key="3">
    <source>
        <dbReference type="Proteomes" id="UP001139150"/>
    </source>
</evidence>
<accession>A0A9X1ZVI6</accession>